<feature type="repeat" description="ANK" evidence="3">
    <location>
        <begin position="653"/>
        <end position="685"/>
    </location>
</feature>
<dbReference type="EMBL" id="JABFCT010000009">
    <property type="protein sequence ID" value="KAF5872951.1"/>
    <property type="molecule type" value="Genomic_DNA"/>
</dbReference>
<evidence type="ECO:0000256" key="3">
    <source>
        <dbReference type="PROSITE-ProRule" id="PRU00023"/>
    </source>
</evidence>
<feature type="repeat" description="ANK" evidence="3">
    <location>
        <begin position="378"/>
        <end position="407"/>
    </location>
</feature>
<feature type="repeat" description="ANK" evidence="3">
    <location>
        <begin position="100"/>
        <end position="132"/>
    </location>
</feature>
<feature type="repeat" description="ANK" evidence="3">
    <location>
        <begin position="579"/>
        <end position="611"/>
    </location>
</feature>
<dbReference type="PRINTS" id="PR01415">
    <property type="entry name" value="ANKYRIN"/>
</dbReference>
<evidence type="ECO:0000256" key="2">
    <source>
        <dbReference type="ARBA" id="ARBA00023043"/>
    </source>
</evidence>
<dbReference type="InterPro" id="IPR002110">
    <property type="entry name" value="Ankyrin_rpt"/>
</dbReference>
<feature type="repeat" description="ANK" evidence="3">
    <location>
        <begin position="67"/>
        <end position="99"/>
    </location>
</feature>
<name>A0A8H6ASE4_9HELO</name>
<dbReference type="Proteomes" id="UP000531561">
    <property type="component" value="Unassembled WGS sequence"/>
</dbReference>
<feature type="repeat" description="ANK" evidence="3">
    <location>
        <begin position="443"/>
        <end position="475"/>
    </location>
</feature>
<dbReference type="AlphaFoldDB" id="A0A8H6ASE4"/>
<evidence type="ECO:0000313" key="5">
    <source>
        <dbReference type="Proteomes" id="UP000531561"/>
    </source>
</evidence>
<organism evidence="4 5">
    <name type="scientific">Botrytis fragariae</name>
    <dbReference type="NCBI Taxonomy" id="1964551"/>
    <lineage>
        <taxon>Eukaryota</taxon>
        <taxon>Fungi</taxon>
        <taxon>Dikarya</taxon>
        <taxon>Ascomycota</taxon>
        <taxon>Pezizomycotina</taxon>
        <taxon>Leotiomycetes</taxon>
        <taxon>Helotiales</taxon>
        <taxon>Sclerotiniaceae</taxon>
        <taxon>Botrytis</taxon>
    </lineage>
</organism>
<dbReference type="GO" id="GO:0004842">
    <property type="term" value="F:ubiquitin-protein transferase activity"/>
    <property type="evidence" value="ECO:0007669"/>
    <property type="project" value="TreeGrafter"/>
</dbReference>
<evidence type="ECO:0000256" key="1">
    <source>
        <dbReference type="ARBA" id="ARBA00022737"/>
    </source>
</evidence>
<feature type="repeat" description="ANK" evidence="3">
    <location>
        <begin position="133"/>
        <end position="165"/>
    </location>
</feature>
<keyword evidence="5" id="KW-1185">Reference proteome</keyword>
<feature type="repeat" description="ANK" evidence="3">
    <location>
        <begin position="511"/>
        <end position="543"/>
    </location>
</feature>
<dbReference type="PANTHER" id="PTHR24171:SF8">
    <property type="entry name" value="BRCA1-ASSOCIATED RING DOMAIN PROTEIN 1"/>
    <property type="match status" value="1"/>
</dbReference>
<dbReference type="GeneID" id="59262283"/>
<dbReference type="PROSITE" id="PS50297">
    <property type="entry name" value="ANK_REP_REGION"/>
    <property type="match status" value="9"/>
</dbReference>
<dbReference type="InterPro" id="IPR036770">
    <property type="entry name" value="Ankyrin_rpt-contain_sf"/>
</dbReference>
<dbReference type="Pfam" id="PF13637">
    <property type="entry name" value="Ank_4"/>
    <property type="match status" value="1"/>
</dbReference>
<proteinExistence type="predicted"/>
<reference evidence="4 5" key="1">
    <citation type="journal article" date="2020" name="Phytopathology">
        <title>A high-quality genome resource of Botrytis fragariae, a new and rapidly spreading fungal pathogen causing strawberry gray mold in the U.S.A.</title>
        <authorList>
            <person name="Wu Y."/>
            <person name="Saski C.A."/>
            <person name="Schnabel G."/>
            <person name="Xiao S."/>
            <person name="Hu M."/>
        </authorList>
    </citation>
    <scope>NUCLEOTIDE SEQUENCE [LARGE SCALE GENOMIC DNA]</scope>
    <source>
        <strain evidence="4 5">BVB16</strain>
    </source>
</reference>
<dbReference type="OrthoDB" id="5428966at2759"/>
<dbReference type="RefSeq" id="XP_037191897.1">
    <property type="nucleotide sequence ID" value="XM_037338591.1"/>
</dbReference>
<dbReference type="SMART" id="SM00248">
    <property type="entry name" value="ANK"/>
    <property type="match status" value="16"/>
</dbReference>
<feature type="repeat" description="ANK" evidence="3">
    <location>
        <begin position="477"/>
        <end position="509"/>
    </location>
</feature>
<dbReference type="Pfam" id="PF00023">
    <property type="entry name" value="Ank"/>
    <property type="match status" value="1"/>
</dbReference>
<comment type="caution">
    <text evidence="4">The sequence shown here is derived from an EMBL/GenBank/DDBJ whole genome shotgun (WGS) entry which is preliminary data.</text>
</comment>
<keyword evidence="1" id="KW-0677">Repeat</keyword>
<dbReference type="PROSITE" id="PS50088">
    <property type="entry name" value="ANK_REPEAT"/>
    <property type="match status" value="12"/>
</dbReference>
<dbReference type="PANTHER" id="PTHR24171">
    <property type="entry name" value="ANKYRIN REPEAT DOMAIN-CONTAINING PROTEIN 39-RELATED"/>
    <property type="match status" value="1"/>
</dbReference>
<sequence>MHSKVVTTDEEDTCNTTILRDAYDEAVENRKESEKSLTILRLVQDGNIISLKLLLHGGGNVMATTDSGKTALHVAAFNGHLDILKLLLDTNIEHNAKDTAGRSALHDAARGGNFHIFRELIAAGLNLHDRNNNGEDPLCDACRNGHRDLVQEMLEIQSQLSLSDDSPMGSTPSERTIITQSTSDEYHDWVKTVGLKKYIKLAIENGHRAIAEIILVQHLDIDRKHLAYALQKAANRLFVPDTFRALRLAAGQNNIPIMKLLVEEGVPVDGYEADMFTQSPLLRAAKCGHSDAVEFLIEKGANPNRRSRNTHTTPLCEAIGCHNIKIATILIHAGADVNTPTMLGTALQRATRADKGLVALLLEAGANPNASVHSCVGTALQEAIKKGDKVIIDLLIEKGAKVNAPANDHSNTALQEAIKKGDKAIVDLLIEKGAEINASADYFSGTALQEAVKKGDKAIIDLLIEKGAEVNAPANDRSDTALQEAVKKGDKAIVDLLIEKGAEINASTNYFSSTALQEAVKKGDKAIIDLLIEKGAKVNTPAKGYSGTVLQEAVKKGNKVIINLLIKMGTEINAPANNRSGTALQEAVKKGDEATITQLIQLGADVNAPETPGEYWDPNPGLAIQEAAKIGDQIIVDMLLLAGADAKVRANRKCGTPLQEAVRHGNEYMVKQLIAFGVDVNASAVRSSEYSWGRNSNPEIAIREARKGRCQPIVDMLIQAGAIDPGED</sequence>
<feature type="repeat" description="ANK" evidence="3">
    <location>
        <begin position="545"/>
        <end position="577"/>
    </location>
</feature>
<accession>A0A8H6ASE4</accession>
<feature type="repeat" description="ANK" evidence="3">
    <location>
        <begin position="276"/>
        <end position="308"/>
    </location>
</feature>
<dbReference type="SUPFAM" id="SSF48403">
    <property type="entry name" value="Ankyrin repeat"/>
    <property type="match status" value="2"/>
</dbReference>
<feature type="repeat" description="ANK" evidence="3">
    <location>
        <begin position="409"/>
        <end position="441"/>
    </location>
</feature>
<keyword evidence="2 3" id="KW-0040">ANK repeat</keyword>
<gene>
    <name evidence="4" type="ORF">Bfra_008228</name>
</gene>
<evidence type="ECO:0000313" key="4">
    <source>
        <dbReference type="EMBL" id="KAF5872951.1"/>
    </source>
</evidence>
<dbReference type="Pfam" id="PF12796">
    <property type="entry name" value="Ank_2"/>
    <property type="match status" value="5"/>
</dbReference>
<protein>
    <submittedName>
        <fullName evidence="4">Putative nacht and ankyrin domain protein</fullName>
    </submittedName>
</protein>
<dbReference type="GO" id="GO:0085020">
    <property type="term" value="P:protein K6-linked ubiquitination"/>
    <property type="evidence" value="ECO:0007669"/>
    <property type="project" value="TreeGrafter"/>
</dbReference>
<dbReference type="Gene3D" id="1.25.40.20">
    <property type="entry name" value="Ankyrin repeat-containing domain"/>
    <property type="match status" value="5"/>
</dbReference>